<protein>
    <submittedName>
        <fullName evidence="4">SWIM-type domain-containing protein</fullName>
    </submittedName>
</protein>
<dbReference type="WBParaSite" id="PSAMB.scaffold8767size5813.g31763.t1">
    <property type="protein sequence ID" value="PSAMB.scaffold8767size5813.g31763.t1"/>
    <property type="gene ID" value="PSAMB.scaffold8767size5813.g31763"/>
</dbReference>
<dbReference type="InterPro" id="IPR018289">
    <property type="entry name" value="MULE_transposase_dom"/>
</dbReference>
<dbReference type="PANTHER" id="PTHR31569:SF4">
    <property type="entry name" value="SWIM-TYPE DOMAIN-CONTAINING PROTEIN"/>
    <property type="match status" value="1"/>
</dbReference>
<keyword evidence="3" id="KW-1185">Reference proteome</keyword>
<proteinExistence type="predicted"/>
<evidence type="ECO:0000259" key="2">
    <source>
        <dbReference type="PROSITE" id="PS50966"/>
    </source>
</evidence>
<accession>A0A914XLY5</accession>
<dbReference type="Pfam" id="PF10551">
    <property type="entry name" value="MULE"/>
    <property type="match status" value="1"/>
</dbReference>
<evidence type="ECO:0000256" key="1">
    <source>
        <dbReference type="PROSITE-ProRule" id="PRU00325"/>
    </source>
</evidence>
<organism evidence="3 4">
    <name type="scientific">Plectus sambesii</name>
    <dbReference type="NCBI Taxonomy" id="2011161"/>
    <lineage>
        <taxon>Eukaryota</taxon>
        <taxon>Metazoa</taxon>
        <taxon>Ecdysozoa</taxon>
        <taxon>Nematoda</taxon>
        <taxon>Chromadorea</taxon>
        <taxon>Plectida</taxon>
        <taxon>Plectina</taxon>
        <taxon>Plectoidea</taxon>
        <taxon>Plectidae</taxon>
        <taxon>Plectus</taxon>
    </lineage>
</organism>
<dbReference type="PROSITE" id="PS50966">
    <property type="entry name" value="ZF_SWIM"/>
    <property type="match status" value="1"/>
</dbReference>
<keyword evidence="1" id="KW-0479">Metal-binding</keyword>
<dbReference type="Proteomes" id="UP000887566">
    <property type="component" value="Unplaced"/>
</dbReference>
<evidence type="ECO:0000313" key="3">
    <source>
        <dbReference type="Proteomes" id="UP000887566"/>
    </source>
</evidence>
<keyword evidence="1" id="KW-0863">Zinc-finger</keyword>
<evidence type="ECO:0000313" key="4">
    <source>
        <dbReference type="WBParaSite" id="PSAMB.scaffold8767size5813.g31763.t1"/>
    </source>
</evidence>
<dbReference type="PANTHER" id="PTHR31569">
    <property type="entry name" value="SWIM-TYPE DOMAIN-CONTAINING PROTEIN"/>
    <property type="match status" value="1"/>
</dbReference>
<dbReference type="InterPro" id="IPR052579">
    <property type="entry name" value="Zinc_finger_SWIM"/>
</dbReference>
<dbReference type="GO" id="GO:0008270">
    <property type="term" value="F:zinc ion binding"/>
    <property type="evidence" value="ECO:0007669"/>
    <property type="project" value="UniProtKB-KW"/>
</dbReference>
<feature type="domain" description="SWIM-type" evidence="2">
    <location>
        <begin position="421"/>
        <end position="455"/>
    </location>
</feature>
<reference evidence="4" key="1">
    <citation type="submission" date="2022-11" db="UniProtKB">
        <authorList>
            <consortium name="WormBaseParasite"/>
        </authorList>
    </citation>
    <scope>IDENTIFICATION</scope>
</reference>
<sequence>MVDLAVDVRKGAGQTSDLARQLISAKDDQNSESIRPTSDRQLYNAVAYKKRKTGGPPVVTVADLLAAMSEQFPEGSDETPSDTVIHADLGCEPEDPDTFFAFLTTRRLLMNLQKQGGDVLQVDGTYKLMYENNTVLTLGISDRHRKMHPIGIAIIGETETTAASVKLFRGLQIALRNLGLPEFKPSAVMSDGASSITAAVAQVSPDALRLTCWFHMQKQVKVQMPKKGVPKDRRKKVHEDISALQLAPTLAVFHSAAKKLCKRWRNEGLRKFAKYFQRIWVDGPLHKWFEGAMPGSVSTNNGLESLHGKMKMQYTLRQRMLIKLFISLCHRMLTDWSRREVEGREFQTFSPSANLETEVRAYHHLQETENESFLRNQIVRGTYIARGSLEGEMRFSGWSRRFTCPNFKSFSEYIVWSRAYYTVDRREDGSLLCSCPVGLKQYVCKHSVAISVAKFRAEFNPLAKSLPLGFKRGRGRPNRKNFSPFMNLVQSTLDITPPGRSVHPIAQFNNTNDTSFTFAFAFESKKDGKLYYNCNQCVAAKRKELVDGSSIKTIHLYNNIIVNGNPSDGHYPGCQPIRSAQVHAEKKKRQASQLVRSGLSSVASARLNLHAEMTRECEE</sequence>
<keyword evidence="1" id="KW-0862">Zinc</keyword>
<name>A0A914XLY5_9BILA</name>
<dbReference type="AlphaFoldDB" id="A0A914XLY5"/>
<dbReference type="InterPro" id="IPR007527">
    <property type="entry name" value="Znf_SWIM"/>
</dbReference>